<gene>
    <name evidence="1" type="ORF">LUZ62_029944</name>
</gene>
<dbReference type="PANTHER" id="PTHR34133:SF8">
    <property type="entry name" value="OS07G0633000 PROTEIN"/>
    <property type="match status" value="1"/>
</dbReference>
<name>A0AAV8HHM4_9POAL</name>
<comment type="caution">
    <text evidence="1">The sequence shown here is derived from an EMBL/GenBank/DDBJ whole genome shotgun (WGS) entry which is preliminary data.</text>
</comment>
<accession>A0AAV8HHM4</accession>
<dbReference type="AlphaFoldDB" id="A0AAV8HHM4"/>
<protein>
    <submittedName>
        <fullName evidence="1">Uncharacterized protein</fullName>
    </submittedName>
</protein>
<organism evidence="1 2">
    <name type="scientific">Rhynchospora pubera</name>
    <dbReference type="NCBI Taxonomy" id="906938"/>
    <lineage>
        <taxon>Eukaryota</taxon>
        <taxon>Viridiplantae</taxon>
        <taxon>Streptophyta</taxon>
        <taxon>Embryophyta</taxon>
        <taxon>Tracheophyta</taxon>
        <taxon>Spermatophyta</taxon>
        <taxon>Magnoliopsida</taxon>
        <taxon>Liliopsida</taxon>
        <taxon>Poales</taxon>
        <taxon>Cyperaceae</taxon>
        <taxon>Cyperoideae</taxon>
        <taxon>Rhynchosporeae</taxon>
        <taxon>Rhynchospora</taxon>
    </lineage>
</organism>
<keyword evidence="2" id="KW-1185">Reference proteome</keyword>
<reference evidence="1" key="1">
    <citation type="submission" date="2022-08" db="EMBL/GenBank/DDBJ databases">
        <authorList>
            <person name="Marques A."/>
        </authorList>
    </citation>
    <scope>NUCLEOTIDE SEQUENCE</scope>
    <source>
        <strain evidence="1">RhyPub2mFocal</strain>
        <tissue evidence="1">Leaves</tissue>
    </source>
</reference>
<dbReference type="EMBL" id="JAMFTS010000001">
    <property type="protein sequence ID" value="KAJ4817378.1"/>
    <property type="molecule type" value="Genomic_DNA"/>
</dbReference>
<dbReference type="InterPro" id="IPR018971">
    <property type="entry name" value="DUF1997"/>
</dbReference>
<dbReference type="PANTHER" id="PTHR34133">
    <property type="entry name" value="OS07G0633000 PROTEIN"/>
    <property type="match status" value="1"/>
</dbReference>
<proteinExistence type="predicted"/>
<dbReference type="Proteomes" id="UP001140206">
    <property type="component" value="Chromosome 1"/>
</dbReference>
<sequence length="289" mass="32314">MSEASTTACSLYRSSLPLIGGSRRGESNKNLVIRTWRKSWKELGIAIPPVRVHPVYQRRGIVANARASSSSSSAQVVTYSSRISTDIPLYEPPGVTFDEYLCDRPRIFKAMFPDEHRSKRLNEDEWRIQMLPLQFLLVTVNPVVVMRICCKSHGNGYPPLIPEDTTSLLELQATEWELQGLDGAYKPTDFSLGVKGLLYPKREGGSGRLKGHLDISISCILPPALALVPDNILRGVAESVLGRLAERMKKEVDVGLLADFRKFRREKLMKNSSREIGFHPPVPEMIGDV</sequence>
<dbReference type="Pfam" id="PF09366">
    <property type="entry name" value="DUF1997"/>
    <property type="match status" value="1"/>
</dbReference>
<evidence type="ECO:0000313" key="1">
    <source>
        <dbReference type="EMBL" id="KAJ4817378.1"/>
    </source>
</evidence>
<evidence type="ECO:0000313" key="2">
    <source>
        <dbReference type="Proteomes" id="UP001140206"/>
    </source>
</evidence>